<dbReference type="GO" id="GO:0016405">
    <property type="term" value="F:CoA-ligase activity"/>
    <property type="evidence" value="ECO:0007669"/>
    <property type="project" value="TreeGrafter"/>
</dbReference>
<name>A0A9D4YR34_RHISA</name>
<evidence type="ECO:0000313" key="3">
    <source>
        <dbReference type="Proteomes" id="UP000821837"/>
    </source>
</evidence>
<reference evidence="2" key="2">
    <citation type="submission" date="2021-09" db="EMBL/GenBank/DDBJ databases">
        <authorList>
            <person name="Jia N."/>
            <person name="Wang J."/>
            <person name="Shi W."/>
            <person name="Du L."/>
            <person name="Sun Y."/>
            <person name="Zhan W."/>
            <person name="Jiang J."/>
            <person name="Wang Q."/>
            <person name="Zhang B."/>
            <person name="Ji P."/>
            <person name="Sakyi L.B."/>
            <person name="Cui X."/>
            <person name="Yuan T."/>
            <person name="Jiang B."/>
            <person name="Yang W."/>
            <person name="Lam T.T.-Y."/>
            <person name="Chang Q."/>
            <person name="Ding S."/>
            <person name="Wang X."/>
            <person name="Zhu J."/>
            <person name="Ruan X."/>
            <person name="Zhao L."/>
            <person name="Wei J."/>
            <person name="Que T."/>
            <person name="Du C."/>
            <person name="Cheng J."/>
            <person name="Dai P."/>
            <person name="Han X."/>
            <person name="Huang E."/>
            <person name="Gao Y."/>
            <person name="Liu J."/>
            <person name="Shao H."/>
            <person name="Ye R."/>
            <person name="Li L."/>
            <person name="Wei W."/>
            <person name="Wang X."/>
            <person name="Wang C."/>
            <person name="Huo Q."/>
            <person name="Li W."/>
            <person name="Guo W."/>
            <person name="Chen H."/>
            <person name="Chen S."/>
            <person name="Zhou L."/>
            <person name="Zhou L."/>
            <person name="Ni X."/>
            <person name="Tian J."/>
            <person name="Zhou Y."/>
            <person name="Sheng Y."/>
            <person name="Liu T."/>
            <person name="Pan Y."/>
            <person name="Xia L."/>
            <person name="Li J."/>
            <person name="Zhao F."/>
            <person name="Cao W."/>
        </authorList>
    </citation>
    <scope>NUCLEOTIDE SEQUENCE</scope>
    <source>
        <strain evidence="2">Rsan-2018</strain>
        <tissue evidence="2">Larvae</tissue>
    </source>
</reference>
<dbReference type="VEuPathDB" id="VectorBase:RSAN_040329"/>
<keyword evidence="3" id="KW-1185">Reference proteome</keyword>
<dbReference type="Gene3D" id="3.30.300.30">
    <property type="match status" value="1"/>
</dbReference>
<dbReference type="SUPFAM" id="SSF56801">
    <property type="entry name" value="Acetyl-CoA synthetase-like"/>
    <property type="match status" value="1"/>
</dbReference>
<evidence type="ECO:0000313" key="2">
    <source>
        <dbReference type="EMBL" id="KAH7984660.1"/>
    </source>
</evidence>
<evidence type="ECO:0000259" key="1">
    <source>
        <dbReference type="Pfam" id="PF13193"/>
    </source>
</evidence>
<dbReference type="EMBL" id="JABSTV010001245">
    <property type="protein sequence ID" value="KAH7984660.1"/>
    <property type="molecule type" value="Genomic_DNA"/>
</dbReference>
<dbReference type="PANTHER" id="PTHR24096:SF422">
    <property type="entry name" value="BCDNA.GH02901"/>
    <property type="match status" value="1"/>
</dbReference>
<accession>A0A9D4YR34</accession>
<organism evidence="2 3">
    <name type="scientific">Rhipicephalus sanguineus</name>
    <name type="common">Brown dog tick</name>
    <name type="synonym">Ixodes sanguineus</name>
    <dbReference type="NCBI Taxonomy" id="34632"/>
    <lineage>
        <taxon>Eukaryota</taxon>
        <taxon>Metazoa</taxon>
        <taxon>Ecdysozoa</taxon>
        <taxon>Arthropoda</taxon>
        <taxon>Chelicerata</taxon>
        <taxon>Arachnida</taxon>
        <taxon>Acari</taxon>
        <taxon>Parasitiformes</taxon>
        <taxon>Ixodida</taxon>
        <taxon>Ixodoidea</taxon>
        <taxon>Ixodidae</taxon>
        <taxon>Rhipicephalinae</taxon>
        <taxon>Rhipicephalus</taxon>
        <taxon>Rhipicephalus</taxon>
    </lineage>
</organism>
<dbReference type="InterPro" id="IPR045851">
    <property type="entry name" value="AMP-bd_C_sf"/>
</dbReference>
<gene>
    <name evidence="2" type="ORF">HPB52_023489</name>
</gene>
<protein>
    <recommendedName>
        <fullName evidence="1">AMP-binding enzyme C-terminal domain-containing protein</fullName>
    </recommendedName>
</protein>
<sequence>MNLTAGDRGYYTVDGCFFICGRFKELIKCMDQQVSPVELEELLAADPNVRHVVVTGVPHPEYGEAARAFVVRQRRLTDPLEQQQEAERLKKLVAGHSPKVKRQSCHEHIHYTNRMPE</sequence>
<comment type="caution">
    <text evidence="2">The sequence shown here is derived from an EMBL/GenBank/DDBJ whole genome shotgun (WGS) entry which is preliminary data.</text>
</comment>
<dbReference type="AlphaFoldDB" id="A0A9D4YR34"/>
<dbReference type="Proteomes" id="UP000821837">
    <property type="component" value="Chromosome 1"/>
</dbReference>
<feature type="domain" description="AMP-binding enzyme C-terminal" evidence="1">
    <location>
        <begin position="38"/>
        <end position="104"/>
    </location>
</feature>
<dbReference type="PANTHER" id="PTHR24096">
    <property type="entry name" value="LONG-CHAIN-FATTY-ACID--COA LIGASE"/>
    <property type="match status" value="1"/>
</dbReference>
<reference evidence="2" key="1">
    <citation type="journal article" date="2020" name="Cell">
        <title>Large-Scale Comparative Analyses of Tick Genomes Elucidate Their Genetic Diversity and Vector Capacities.</title>
        <authorList>
            <consortium name="Tick Genome and Microbiome Consortium (TIGMIC)"/>
            <person name="Jia N."/>
            <person name="Wang J."/>
            <person name="Shi W."/>
            <person name="Du L."/>
            <person name="Sun Y."/>
            <person name="Zhan W."/>
            <person name="Jiang J.F."/>
            <person name="Wang Q."/>
            <person name="Zhang B."/>
            <person name="Ji P."/>
            <person name="Bell-Sakyi L."/>
            <person name="Cui X.M."/>
            <person name="Yuan T.T."/>
            <person name="Jiang B.G."/>
            <person name="Yang W.F."/>
            <person name="Lam T.T."/>
            <person name="Chang Q.C."/>
            <person name="Ding S.J."/>
            <person name="Wang X.J."/>
            <person name="Zhu J.G."/>
            <person name="Ruan X.D."/>
            <person name="Zhao L."/>
            <person name="Wei J.T."/>
            <person name="Ye R.Z."/>
            <person name="Que T.C."/>
            <person name="Du C.H."/>
            <person name="Zhou Y.H."/>
            <person name="Cheng J.X."/>
            <person name="Dai P.F."/>
            <person name="Guo W.B."/>
            <person name="Han X.H."/>
            <person name="Huang E.J."/>
            <person name="Li L.F."/>
            <person name="Wei W."/>
            <person name="Gao Y.C."/>
            <person name="Liu J.Z."/>
            <person name="Shao H.Z."/>
            <person name="Wang X."/>
            <person name="Wang C.C."/>
            <person name="Yang T.C."/>
            <person name="Huo Q.B."/>
            <person name="Li W."/>
            <person name="Chen H.Y."/>
            <person name="Chen S.E."/>
            <person name="Zhou L.G."/>
            <person name="Ni X.B."/>
            <person name="Tian J.H."/>
            <person name="Sheng Y."/>
            <person name="Liu T."/>
            <person name="Pan Y.S."/>
            <person name="Xia L.Y."/>
            <person name="Li J."/>
            <person name="Zhao F."/>
            <person name="Cao W.C."/>
        </authorList>
    </citation>
    <scope>NUCLEOTIDE SEQUENCE</scope>
    <source>
        <strain evidence="2">Rsan-2018</strain>
    </source>
</reference>
<dbReference type="Pfam" id="PF13193">
    <property type="entry name" value="AMP-binding_C"/>
    <property type="match status" value="1"/>
</dbReference>
<dbReference type="InterPro" id="IPR025110">
    <property type="entry name" value="AMP-bd_C"/>
</dbReference>
<proteinExistence type="predicted"/>